<comment type="caution">
    <text evidence="12">The sequence shown here is derived from an EMBL/GenBank/DDBJ whole genome shotgun (WGS) entry which is preliminary data.</text>
</comment>
<evidence type="ECO:0000256" key="7">
    <source>
        <dbReference type="ARBA" id="ARBA00048679"/>
    </source>
</evidence>
<dbReference type="PROSITE" id="PS00107">
    <property type="entry name" value="PROTEIN_KINASE_ATP"/>
    <property type="match status" value="1"/>
</dbReference>
<evidence type="ECO:0000256" key="4">
    <source>
        <dbReference type="ARBA" id="ARBA00022777"/>
    </source>
</evidence>
<dbReference type="CDD" id="cd14132">
    <property type="entry name" value="STKc_CK2_alpha"/>
    <property type="match status" value="1"/>
</dbReference>
<dbReference type="InParanoid" id="A0A1X2HKV0"/>
<evidence type="ECO:0000256" key="1">
    <source>
        <dbReference type="ARBA" id="ARBA00022527"/>
    </source>
</evidence>
<name>A0A1X2HKV0_SYNRA</name>
<feature type="domain" description="Protein kinase" evidence="11">
    <location>
        <begin position="41"/>
        <end position="326"/>
    </location>
</feature>
<feature type="binding site" evidence="8">
    <location>
        <position position="70"/>
    </location>
    <ligand>
        <name>ATP</name>
        <dbReference type="ChEBI" id="CHEBI:30616"/>
    </ligand>
</feature>
<accession>A0A1X2HKV0</accession>
<keyword evidence="10" id="KW-0539">Nucleus</keyword>
<keyword evidence="2 10" id="KW-0808">Transferase</keyword>
<gene>
    <name evidence="12" type="ORF">BCR43DRAFT_556612</name>
</gene>
<comment type="catalytic activity">
    <reaction evidence="7 10">
        <text>L-seryl-[protein] + ATP = O-phospho-L-seryl-[protein] + ADP + H(+)</text>
        <dbReference type="Rhea" id="RHEA:17989"/>
        <dbReference type="Rhea" id="RHEA-COMP:9863"/>
        <dbReference type="Rhea" id="RHEA-COMP:11604"/>
        <dbReference type="ChEBI" id="CHEBI:15378"/>
        <dbReference type="ChEBI" id="CHEBI:29999"/>
        <dbReference type="ChEBI" id="CHEBI:30616"/>
        <dbReference type="ChEBI" id="CHEBI:83421"/>
        <dbReference type="ChEBI" id="CHEBI:456216"/>
        <dbReference type="EC" id="2.7.11.1"/>
    </reaction>
</comment>
<evidence type="ECO:0000256" key="8">
    <source>
        <dbReference type="PROSITE-ProRule" id="PRU10141"/>
    </source>
</evidence>
<keyword evidence="1 9" id="KW-0723">Serine/threonine-protein kinase</keyword>
<proteinExistence type="inferred from homology"/>
<comment type="subunit">
    <text evidence="10">Heterotetramer.</text>
</comment>
<dbReference type="FunCoup" id="A0A1X2HKV0">
    <property type="interactions" value="648"/>
</dbReference>
<dbReference type="AlphaFoldDB" id="A0A1X2HKV0"/>
<dbReference type="GO" id="GO:0005829">
    <property type="term" value="C:cytosol"/>
    <property type="evidence" value="ECO:0007669"/>
    <property type="project" value="TreeGrafter"/>
</dbReference>
<evidence type="ECO:0000256" key="3">
    <source>
        <dbReference type="ARBA" id="ARBA00022741"/>
    </source>
</evidence>
<comment type="function">
    <text evidence="10">Catalytic subunit of a constitutively active serine/threonine-protein kinase complex that phosphorylates a large number of substrates containing acidic residues C-terminal to the phosphorylated serine or threonine.</text>
</comment>
<dbReference type="InterPro" id="IPR045216">
    <property type="entry name" value="CK2_alpha"/>
</dbReference>
<keyword evidence="4 10" id="KW-0418">Kinase</keyword>
<comment type="catalytic activity">
    <reaction evidence="6 10">
        <text>L-threonyl-[protein] + ATP = O-phospho-L-threonyl-[protein] + ADP + H(+)</text>
        <dbReference type="Rhea" id="RHEA:46608"/>
        <dbReference type="Rhea" id="RHEA-COMP:11060"/>
        <dbReference type="Rhea" id="RHEA-COMP:11605"/>
        <dbReference type="ChEBI" id="CHEBI:15378"/>
        <dbReference type="ChEBI" id="CHEBI:30013"/>
        <dbReference type="ChEBI" id="CHEBI:30616"/>
        <dbReference type="ChEBI" id="CHEBI:61977"/>
        <dbReference type="ChEBI" id="CHEBI:456216"/>
        <dbReference type="EC" id="2.7.11.1"/>
    </reaction>
</comment>
<sequence length="336" mass="39617">MDSIMQGTSIARVYADANVKRERSYYDYDSLEVEWGNQDHYEICRKIGRGKYSEVFEGVNVLNGEKCVIKVLKPVKKKKIKREIKILQNLTGGPNIIGLLDIVRDPNSRVPSLIFENVNNTEFKVLYPRFSDKDVRFYMYELLKAIDYCHSQGIMHRDVKPHNVMIDHAQKQLRLIDWGLADFYHPGTQYNVRVASRCYKGPELLVDFQLYDYSLDMWSFGCMLAGMVFRKDPFFNGQDNYDQLVKIARVLGTPKLFEYLKKYNIDLDPHFDKILGRYAAKPWNKFINMANQRYISEELFDLLDNLLRYDHQERLTAKEAMNHPFFEPIRNETSEK</sequence>
<dbReference type="STRING" id="13706.A0A1X2HKV0"/>
<comment type="subcellular location">
    <subcellularLocation>
        <location evidence="10">Nucleus</location>
    </subcellularLocation>
</comment>
<dbReference type="InterPro" id="IPR000719">
    <property type="entry name" value="Prot_kinase_dom"/>
</dbReference>
<dbReference type="FunFam" id="3.30.200.20:FF:000088">
    <property type="entry name" value="Casein kinase II subunit alpha"/>
    <property type="match status" value="1"/>
</dbReference>
<protein>
    <recommendedName>
        <fullName evidence="10">Casein kinase II subunit alpha</fullName>
        <shortName evidence="10">CK II alpha</shortName>
        <ecNumber evidence="10">2.7.11.1</ecNumber>
    </recommendedName>
</protein>
<dbReference type="GO" id="GO:0005524">
    <property type="term" value="F:ATP binding"/>
    <property type="evidence" value="ECO:0007669"/>
    <property type="project" value="UniProtKB-UniRule"/>
</dbReference>
<dbReference type="GO" id="GO:0004674">
    <property type="term" value="F:protein serine/threonine kinase activity"/>
    <property type="evidence" value="ECO:0007669"/>
    <property type="project" value="UniProtKB-UniRule"/>
</dbReference>
<dbReference type="EMBL" id="MCGN01000003">
    <property type="protein sequence ID" value="ORY99216.1"/>
    <property type="molecule type" value="Genomic_DNA"/>
</dbReference>
<reference evidence="12 13" key="1">
    <citation type="submission" date="2016-07" db="EMBL/GenBank/DDBJ databases">
        <title>Pervasive Adenine N6-methylation of Active Genes in Fungi.</title>
        <authorList>
            <consortium name="DOE Joint Genome Institute"/>
            <person name="Mondo S.J."/>
            <person name="Dannebaum R.O."/>
            <person name="Kuo R.C."/>
            <person name="Labutti K."/>
            <person name="Haridas S."/>
            <person name="Kuo A."/>
            <person name="Salamov A."/>
            <person name="Ahrendt S.R."/>
            <person name="Lipzen A."/>
            <person name="Sullivan W."/>
            <person name="Andreopoulos W.B."/>
            <person name="Clum A."/>
            <person name="Lindquist E."/>
            <person name="Daum C."/>
            <person name="Ramamoorthy G.K."/>
            <person name="Gryganskyi A."/>
            <person name="Culley D."/>
            <person name="Magnuson J.K."/>
            <person name="James T.Y."/>
            <person name="O'Malley M.A."/>
            <person name="Stajich J.E."/>
            <person name="Spatafora J.W."/>
            <person name="Visel A."/>
            <person name="Grigoriev I.V."/>
        </authorList>
    </citation>
    <scope>NUCLEOTIDE SEQUENCE [LARGE SCALE GENOMIC DNA]</scope>
    <source>
        <strain evidence="12 13">NRRL 2496</strain>
    </source>
</reference>
<dbReference type="PANTHER" id="PTHR24054:SF0">
    <property type="entry name" value="CASEIN KINASE II SUBUNIT ALPHA"/>
    <property type="match status" value="1"/>
</dbReference>
<dbReference type="InterPro" id="IPR011009">
    <property type="entry name" value="Kinase-like_dom_sf"/>
</dbReference>
<keyword evidence="13" id="KW-1185">Reference proteome</keyword>
<dbReference type="GO" id="GO:0005956">
    <property type="term" value="C:protein kinase CK2 complex"/>
    <property type="evidence" value="ECO:0007669"/>
    <property type="project" value="TreeGrafter"/>
</dbReference>
<evidence type="ECO:0000313" key="12">
    <source>
        <dbReference type="EMBL" id="ORY99216.1"/>
    </source>
</evidence>
<dbReference type="EC" id="2.7.11.1" evidence="10"/>
<dbReference type="InterPro" id="IPR008271">
    <property type="entry name" value="Ser/Thr_kinase_AS"/>
</dbReference>
<keyword evidence="3 8" id="KW-0547">Nucleotide-binding</keyword>
<dbReference type="Pfam" id="PF00069">
    <property type="entry name" value="Pkinase"/>
    <property type="match status" value="1"/>
</dbReference>
<dbReference type="PROSITE" id="PS00108">
    <property type="entry name" value="PROTEIN_KINASE_ST"/>
    <property type="match status" value="1"/>
</dbReference>
<dbReference type="FunFam" id="1.10.510.10:FF:000059">
    <property type="entry name" value="Casein kinase II subunit alpha"/>
    <property type="match status" value="1"/>
</dbReference>
<dbReference type="PROSITE" id="PS50011">
    <property type="entry name" value="PROTEIN_KINASE_DOM"/>
    <property type="match status" value="1"/>
</dbReference>
<evidence type="ECO:0000256" key="5">
    <source>
        <dbReference type="ARBA" id="ARBA00022840"/>
    </source>
</evidence>
<dbReference type="Gene3D" id="3.30.200.20">
    <property type="entry name" value="Phosphorylase Kinase, domain 1"/>
    <property type="match status" value="1"/>
</dbReference>
<dbReference type="GO" id="GO:0005634">
    <property type="term" value="C:nucleus"/>
    <property type="evidence" value="ECO:0007669"/>
    <property type="project" value="UniProtKB-SubCell"/>
</dbReference>
<dbReference type="OrthoDB" id="10254671at2759"/>
<dbReference type="PANTHER" id="PTHR24054">
    <property type="entry name" value="CASEIN KINASE II SUBUNIT ALPHA"/>
    <property type="match status" value="1"/>
</dbReference>
<dbReference type="Proteomes" id="UP000242180">
    <property type="component" value="Unassembled WGS sequence"/>
</dbReference>
<dbReference type="SMART" id="SM00220">
    <property type="entry name" value="S_TKc"/>
    <property type="match status" value="1"/>
</dbReference>
<evidence type="ECO:0000256" key="10">
    <source>
        <dbReference type="RuleBase" id="RU369118"/>
    </source>
</evidence>
<dbReference type="SUPFAM" id="SSF56112">
    <property type="entry name" value="Protein kinase-like (PK-like)"/>
    <property type="match status" value="1"/>
</dbReference>
<dbReference type="InterPro" id="IPR017441">
    <property type="entry name" value="Protein_kinase_ATP_BS"/>
</dbReference>
<keyword evidence="5 8" id="KW-0067">ATP-binding</keyword>
<comment type="similarity">
    <text evidence="10">Belongs to the protein kinase superfamily. Ser/Thr protein kinase family. CK2 subfamily.</text>
</comment>
<dbReference type="GO" id="GO:0051726">
    <property type="term" value="P:regulation of cell cycle"/>
    <property type="evidence" value="ECO:0007669"/>
    <property type="project" value="TreeGrafter"/>
</dbReference>
<evidence type="ECO:0000256" key="6">
    <source>
        <dbReference type="ARBA" id="ARBA00047899"/>
    </source>
</evidence>
<dbReference type="GO" id="GO:0106310">
    <property type="term" value="F:protein serine kinase activity"/>
    <property type="evidence" value="ECO:0007669"/>
    <property type="project" value="UniProtKB-UniRule"/>
</dbReference>
<evidence type="ECO:0000313" key="13">
    <source>
        <dbReference type="Proteomes" id="UP000242180"/>
    </source>
</evidence>
<dbReference type="OMA" id="ACEKRPQ"/>
<evidence type="ECO:0000256" key="9">
    <source>
        <dbReference type="RuleBase" id="RU000304"/>
    </source>
</evidence>
<dbReference type="Gene3D" id="1.10.510.10">
    <property type="entry name" value="Transferase(Phosphotransferase) domain 1"/>
    <property type="match status" value="1"/>
</dbReference>
<evidence type="ECO:0000256" key="2">
    <source>
        <dbReference type="ARBA" id="ARBA00022679"/>
    </source>
</evidence>
<evidence type="ECO:0000259" key="11">
    <source>
        <dbReference type="PROSITE" id="PS50011"/>
    </source>
</evidence>
<organism evidence="12 13">
    <name type="scientific">Syncephalastrum racemosum</name>
    <name type="common">Filamentous fungus</name>
    <dbReference type="NCBI Taxonomy" id="13706"/>
    <lineage>
        <taxon>Eukaryota</taxon>
        <taxon>Fungi</taxon>
        <taxon>Fungi incertae sedis</taxon>
        <taxon>Mucoromycota</taxon>
        <taxon>Mucoromycotina</taxon>
        <taxon>Mucoromycetes</taxon>
        <taxon>Mucorales</taxon>
        <taxon>Syncephalastraceae</taxon>
        <taxon>Syncephalastrum</taxon>
    </lineage>
</organism>